<reference evidence="2 3" key="1">
    <citation type="submission" date="2016-09" db="EMBL/GenBank/DDBJ databases">
        <title>The complete genome sequences of Rhizobium gallicum, symbiovars gallicum and phaseoli, symbionts associated to common bean (Phaseolus vulgaris).</title>
        <authorList>
            <person name="Bustos P."/>
            <person name="Santamaria R.I."/>
            <person name="Perez-Carrascal O.M."/>
            <person name="Juarez S."/>
            <person name="Lozano L."/>
            <person name="Martinez-Flores I."/>
            <person name="Martinez-Romero E."/>
            <person name="Cevallos M."/>
            <person name="Romero D."/>
            <person name="Davila G."/>
            <person name="Gonzalez V."/>
        </authorList>
    </citation>
    <scope>NUCLEOTIDE SEQUENCE [LARGE SCALE GENOMIC DNA]</scope>
    <source>
        <strain evidence="2 3">IE4872</strain>
        <plasmid evidence="3">prgalie4872d</plasmid>
    </source>
</reference>
<sequence length="115" mass="12599">MLAFDRLARPAGAFSSDWSRRPQEEKTVRDIIRVLALATAATVSGSALGQTTHPQDKPTIVLVHGAFAESSSWSDVIGELRRMAIRPSPRPIRFAASPEMQRPFRPSSARSQAQS</sequence>
<evidence type="ECO:0000313" key="2">
    <source>
        <dbReference type="EMBL" id="APO71122.1"/>
    </source>
</evidence>
<protein>
    <recommendedName>
        <fullName evidence="4">Alpha/beta hydrolase family domain-containing protein</fullName>
    </recommendedName>
</protein>
<proteinExistence type="predicted"/>
<name>A0A1L5NTC0_9HYPH</name>
<evidence type="ECO:0008006" key="4">
    <source>
        <dbReference type="Google" id="ProtNLM"/>
    </source>
</evidence>
<dbReference type="Proteomes" id="UP000184749">
    <property type="component" value="Plasmid pRgalIE4872d"/>
</dbReference>
<accession>A0A1L5NTC0</accession>
<evidence type="ECO:0000256" key="1">
    <source>
        <dbReference type="SAM" id="MobiDB-lite"/>
    </source>
</evidence>
<dbReference type="AlphaFoldDB" id="A0A1L5NTC0"/>
<keyword evidence="2" id="KW-0614">Plasmid</keyword>
<feature type="region of interest" description="Disordered" evidence="1">
    <location>
        <begin position="91"/>
        <end position="115"/>
    </location>
</feature>
<feature type="region of interest" description="Disordered" evidence="1">
    <location>
        <begin position="1"/>
        <end position="25"/>
    </location>
</feature>
<gene>
    <name evidence="2" type="ORF">IE4872_PD00592</name>
</gene>
<organism evidence="2 3">
    <name type="scientific">Rhizobium gallicum</name>
    <dbReference type="NCBI Taxonomy" id="56730"/>
    <lineage>
        <taxon>Bacteria</taxon>
        <taxon>Pseudomonadati</taxon>
        <taxon>Pseudomonadota</taxon>
        <taxon>Alphaproteobacteria</taxon>
        <taxon>Hyphomicrobiales</taxon>
        <taxon>Rhizobiaceae</taxon>
        <taxon>Rhizobium/Agrobacterium group</taxon>
        <taxon>Rhizobium</taxon>
    </lineage>
</organism>
<dbReference type="EMBL" id="CP017105">
    <property type="protein sequence ID" value="APO71122.1"/>
    <property type="molecule type" value="Genomic_DNA"/>
</dbReference>
<geneLocation type="plasmid" evidence="3">
    <name>prgalie4872d</name>
</geneLocation>
<evidence type="ECO:0000313" key="3">
    <source>
        <dbReference type="Proteomes" id="UP000184749"/>
    </source>
</evidence>